<evidence type="ECO:0000313" key="3">
    <source>
        <dbReference type="EMBL" id="KLO11107.1"/>
    </source>
</evidence>
<gene>
    <name evidence="3" type="ORF">SCHPADRAFT_906341</name>
</gene>
<feature type="compositionally biased region" description="Low complexity" evidence="1">
    <location>
        <begin position="55"/>
        <end position="64"/>
    </location>
</feature>
<reference evidence="3 4" key="1">
    <citation type="submission" date="2015-04" db="EMBL/GenBank/DDBJ databases">
        <title>Complete genome sequence of Schizopora paradoxa KUC8140, a cosmopolitan wood degrader in East Asia.</title>
        <authorList>
            <consortium name="DOE Joint Genome Institute"/>
            <person name="Min B."/>
            <person name="Park H."/>
            <person name="Jang Y."/>
            <person name="Kim J.-J."/>
            <person name="Kim K.H."/>
            <person name="Pangilinan J."/>
            <person name="Lipzen A."/>
            <person name="Riley R."/>
            <person name="Grigoriev I.V."/>
            <person name="Spatafora J.W."/>
            <person name="Choi I.-G."/>
        </authorList>
    </citation>
    <scope>NUCLEOTIDE SEQUENCE [LARGE SCALE GENOMIC DNA]</scope>
    <source>
        <strain evidence="3 4">KUC8140</strain>
    </source>
</reference>
<name>A0A0H2RHP3_9AGAM</name>
<dbReference type="STRING" id="27342.A0A0H2RHP3"/>
<keyword evidence="2" id="KW-0812">Transmembrane</keyword>
<sequence>MRRERRGDRDAEEDDFADTMLLAVLCVVISLLIYLRGRWSEQRRREAEQRRGREAAGNGAGNNNGLFPPPGDPARDEWAILR</sequence>
<feature type="compositionally biased region" description="Basic and acidic residues" evidence="1">
    <location>
        <begin position="41"/>
        <end position="54"/>
    </location>
</feature>
<dbReference type="AlphaFoldDB" id="A0A0H2RHP3"/>
<feature type="region of interest" description="Disordered" evidence="1">
    <location>
        <begin position="41"/>
        <end position="82"/>
    </location>
</feature>
<dbReference type="Proteomes" id="UP000053477">
    <property type="component" value="Unassembled WGS sequence"/>
</dbReference>
<keyword evidence="4" id="KW-1185">Reference proteome</keyword>
<feature type="compositionally biased region" description="Basic and acidic residues" evidence="1">
    <location>
        <begin position="73"/>
        <end position="82"/>
    </location>
</feature>
<organism evidence="3 4">
    <name type="scientific">Schizopora paradoxa</name>
    <dbReference type="NCBI Taxonomy" id="27342"/>
    <lineage>
        <taxon>Eukaryota</taxon>
        <taxon>Fungi</taxon>
        <taxon>Dikarya</taxon>
        <taxon>Basidiomycota</taxon>
        <taxon>Agaricomycotina</taxon>
        <taxon>Agaricomycetes</taxon>
        <taxon>Hymenochaetales</taxon>
        <taxon>Schizoporaceae</taxon>
        <taxon>Schizopora</taxon>
    </lineage>
</organism>
<feature type="transmembrane region" description="Helical" evidence="2">
    <location>
        <begin position="16"/>
        <end position="35"/>
    </location>
</feature>
<protein>
    <submittedName>
        <fullName evidence="3">Uncharacterized protein</fullName>
    </submittedName>
</protein>
<evidence type="ECO:0000256" key="2">
    <source>
        <dbReference type="SAM" id="Phobius"/>
    </source>
</evidence>
<keyword evidence="2" id="KW-1133">Transmembrane helix</keyword>
<proteinExistence type="predicted"/>
<accession>A0A0H2RHP3</accession>
<dbReference type="InParanoid" id="A0A0H2RHP3"/>
<evidence type="ECO:0000256" key="1">
    <source>
        <dbReference type="SAM" id="MobiDB-lite"/>
    </source>
</evidence>
<dbReference type="EMBL" id="KQ086009">
    <property type="protein sequence ID" value="KLO11107.1"/>
    <property type="molecule type" value="Genomic_DNA"/>
</dbReference>
<evidence type="ECO:0000313" key="4">
    <source>
        <dbReference type="Proteomes" id="UP000053477"/>
    </source>
</evidence>
<keyword evidence="2" id="KW-0472">Membrane</keyword>